<gene>
    <name evidence="7" type="ORF">BSAE_0207</name>
</gene>
<dbReference type="GO" id="GO:0003677">
    <property type="term" value="F:DNA binding"/>
    <property type="evidence" value="ECO:0007669"/>
    <property type="project" value="UniProtKB-KW"/>
</dbReference>
<sequence length="323" mass="35524">MDMNASSSGVENAPDFPELPSYADGRGVRSGVDLRVLRYFLAVADEGNITWAAELLQISQPTLSRQLKGLEDALGVTLFHRGPHQISLTPEGRLLRERAQELVQLAGKMEREVRELHGSLSGTIAISCAETHSMDWLARCIAAFRQRYPEVEFEMRTCTADVTGDRLEQGLTDLGLVTEPLDVSKYDYLRTHIDDRWGILMRPDDPLSTLNEVRPEDLAGRALILPFREEVRGELVSWMGGSLRAVSTAGLCDLSINVMAMVRGGVGLAMSFGLGVPDDLCFKPLSPVLESGGAVIWKRGRTLTPAAAAFVEFLRTEGQRIAR</sequence>
<proteinExistence type="inferred from homology"/>
<organism evidence="7 8">
    <name type="scientific">Bifidobacterium pullorum subsp. saeculare DSM 6531 = LMG 14934</name>
    <dbReference type="NCBI Taxonomy" id="1437611"/>
    <lineage>
        <taxon>Bacteria</taxon>
        <taxon>Bacillati</taxon>
        <taxon>Actinomycetota</taxon>
        <taxon>Actinomycetes</taxon>
        <taxon>Bifidobacteriales</taxon>
        <taxon>Bifidobacteriaceae</taxon>
        <taxon>Bifidobacterium</taxon>
    </lineage>
</organism>
<feature type="region of interest" description="Disordered" evidence="5">
    <location>
        <begin position="1"/>
        <end position="22"/>
    </location>
</feature>
<evidence type="ECO:0000259" key="6">
    <source>
        <dbReference type="PROSITE" id="PS50931"/>
    </source>
</evidence>
<evidence type="ECO:0000256" key="4">
    <source>
        <dbReference type="ARBA" id="ARBA00023163"/>
    </source>
</evidence>
<reference evidence="7 8" key="1">
    <citation type="submission" date="2014-03" db="EMBL/GenBank/DDBJ databases">
        <title>Genomics of Bifidobacteria.</title>
        <authorList>
            <person name="Ventura M."/>
            <person name="Milani C."/>
            <person name="Lugli G.A."/>
        </authorList>
    </citation>
    <scope>NUCLEOTIDE SEQUENCE [LARGE SCALE GENOMIC DNA]</scope>
    <source>
        <strain evidence="7 8">LMG 14934</strain>
    </source>
</reference>
<dbReference type="EMBL" id="JGZM01000002">
    <property type="protein sequence ID" value="KFI88877.1"/>
    <property type="molecule type" value="Genomic_DNA"/>
</dbReference>
<evidence type="ECO:0000313" key="8">
    <source>
        <dbReference type="Proteomes" id="UP000029040"/>
    </source>
</evidence>
<comment type="caution">
    <text evidence="7">The sequence shown here is derived from an EMBL/GenBank/DDBJ whole genome shotgun (WGS) entry which is preliminary data.</text>
</comment>
<dbReference type="InterPro" id="IPR000847">
    <property type="entry name" value="LysR_HTH_N"/>
</dbReference>
<dbReference type="Pfam" id="PF03466">
    <property type="entry name" value="LysR_substrate"/>
    <property type="match status" value="1"/>
</dbReference>
<dbReference type="AlphaFoldDB" id="A0A087D027"/>
<dbReference type="FunFam" id="1.10.10.10:FF:000001">
    <property type="entry name" value="LysR family transcriptional regulator"/>
    <property type="match status" value="1"/>
</dbReference>
<evidence type="ECO:0000256" key="5">
    <source>
        <dbReference type="SAM" id="MobiDB-lite"/>
    </source>
</evidence>
<feature type="compositionally biased region" description="Polar residues" evidence="5">
    <location>
        <begin position="1"/>
        <end position="10"/>
    </location>
</feature>
<dbReference type="InterPro" id="IPR036388">
    <property type="entry name" value="WH-like_DNA-bd_sf"/>
</dbReference>
<dbReference type="Proteomes" id="UP000029040">
    <property type="component" value="Unassembled WGS sequence"/>
</dbReference>
<keyword evidence="4" id="KW-0804">Transcription</keyword>
<protein>
    <submittedName>
        <fullName evidence="7">Transcriptional regulator, LysR family</fullName>
    </submittedName>
</protein>
<name>A0A087D027_9BIFI</name>
<dbReference type="SUPFAM" id="SSF46785">
    <property type="entry name" value="Winged helix' DNA-binding domain"/>
    <property type="match status" value="1"/>
</dbReference>
<dbReference type="PRINTS" id="PR00039">
    <property type="entry name" value="HTHLYSR"/>
</dbReference>
<feature type="domain" description="HTH lysR-type" evidence="6">
    <location>
        <begin position="32"/>
        <end position="89"/>
    </location>
</feature>
<dbReference type="Gene3D" id="1.10.10.10">
    <property type="entry name" value="Winged helix-like DNA-binding domain superfamily/Winged helix DNA-binding domain"/>
    <property type="match status" value="1"/>
</dbReference>
<dbReference type="Pfam" id="PF00126">
    <property type="entry name" value="HTH_1"/>
    <property type="match status" value="1"/>
</dbReference>
<dbReference type="InterPro" id="IPR036390">
    <property type="entry name" value="WH_DNA-bd_sf"/>
</dbReference>
<dbReference type="Gene3D" id="3.40.190.290">
    <property type="match status" value="1"/>
</dbReference>
<keyword evidence="2" id="KW-0805">Transcription regulation</keyword>
<dbReference type="GO" id="GO:0003700">
    <property type="term" value="F:DNA-binding transcription factor activity"/>
    <property type="evidence" value="ECO:0007669"/>
    <property type="project" value="InterPro"/>
</dbReference>
<evidence type="ECO:0000313" key="7">
    <source>
        <dbReference type="EMBL" id="KFI88877.1"/>
    </source>
</evidence>
<evidence type="ECO:0000256" key="1">
    <source>
        <dbReference type="ARBA" id="ARBA00009437"/>
    </source>
</evidence>
<evidence type="ECO:0000256" key="2">
    <source>
        <dbReference type="ARBA" id="ARBA00023015"/>
    </source>
</evidence>
<dbReference type="RefSeq" id="WP_160268181.1">
    <property type="nucleotide sequence ID" value="NZ_JDTM01000002.1"/>
</dbReference>
<comment type="similarity">
    <text evidence="1">Belongs to the LysR transcriptional regulatory family.</text>
</comment>
<accession>A0A087D027</accession>
<dbReference type="CDD" id="cd05466">
    <property type="entry name" value="PBP2_LTTR_substrate"/>
    <property type="match status" value="1"/>
</dbReference>
<evidence type="ECO:0000256" key="3">
    <source>
        <dbReference type="ARBA" id="ARBA00023125"/>
    </source>
</evidence>
<dbReference type="PANTHER" id="PTHR30419">
    <property type="entry name" value="HTH-TYPE TRANSCRIPTIONAL REGULATOR YBHD"/>
    <property type="match status" value="1"/>
</dbReference>
<dbReference type="InterPro" id="IPR005119">
    <property type="entry name" value="LysR_subst-bd"/>
</dbReference>
<keyword evidence="3" id="KW-0238">DNA-binding</keyword>
<dbReference type="SUPFAM" id="SSF53850">
    <property type="entry name" value="Periplasmic binding protein-like II"/>
    <property type="match status" value="1"/>
</dbReference>
<dbReference type="InterPro" id="IPR050950">
    <property type="entry name" value="HTH-type_LysR_regulators"/>
</dbReference>
<dbReference type="PANTHER" id="PTHR30419:SF8">
    <property type="entry name" value="NITROGEN ASSIMILATION TRANSCRIPTIONAL ACTIVATOR-RELATED"/>
    <property type="match status" value="1"/>
</dbReference>
<dbReference type="PROSITE" id="PS50931">
    <property type="entry name" value="HTH_LYSR"/>
    <property type="match status" value="1"/>
</dbReference>
<dbReference type="GO" id="GO:0005829">
    <property type="term" value="C:cytosol"/>
    <property type="evidence" value="ECO:0007669"/>
    <property type="project" value="TreeGrafter"/>
</dbReference>